<evidence type="ECO:0000256" key="1">
    <source>
        <dbReference type="SAM" id="SignalP"/>
    </source>
</evidence>
<dbReference type="PANTHER" id="PTHR37489">
    <property type="entry name" value="DUF3500 DOMAIN-CONTAINING PROTEIN"/>
    <property type="match status" value="1"/>
</dbReference>
<dbReference type="Proteomes" id="UP001501496">
    <property type="component" value="Unassembled WGS sequence"/>
</dbReference>
<gene>
    <name evidence="2" type="ORF">GCM10022291_33180</name>
</gene>
<sequence>MNTSKIILLLMSLSFFAFKTLKTNPAVLFLNALNNEQKSKALLDFNDPLKDKWHYLPHSMFVREGISIKELQHEQKQLLFNLLQTSLSKSGYNKTRKIIDLENVLAKISGDPVYRDSEKYYATFYGNPATDKIWSWSFEGHHISLNFTISGKKTSFSPRFFGSNPATITTGKRKGERTLYKEDDLALKLINTFSKDQKQQASLKNRTFKDIYTKNKSKVKALKTTGISFKDLNKEQQKELLQLITVHIAYMPEEKAANKLNKIKEEGLDAIHFSWSGAYQVNKPHYYRIQGKSFVAEFDNLQNNAKHIHVVWRDFNGDFGRDLIREHYEKVPH</sequence>
<accession>A0ABP8CHC0</accession>
<dbReference type="EMBL" id="BAABCA010000008">
    <property type="protein sequence ID" value="GAA4239323.1"/>
    <property type="molecule type" value="Genomic_DNA"/>
</dbReference>
<dbReference type="RefSeq" id="WP_344789486.1">
    <property type="nucleotide sequence ID" value="NZ_BAABCA010000008.1"/>
</dbReference>
<feature type="chain" id="PRO_5046736380" evidence="1">
    <location>
        <begin position="20"/>
        <end position="333"/>
    </location>
</feature>
<evidence type="ECO:0000313" key="3">
    <source>
        <dbReference type="Proteomes" id="UP001501496"/>
    </source>
</evidence>
<organism evidence="2 3">
    <name type="scientific">Postechiella marina</name>
    <dbReference type="NCBI Taxonomy" id="943941"/>
    <lineage>
        <taxon>Bacteria</taxon>
        <taxon>Pseudomonadati</taxon>
        <taxon>Bacteroidota</taxon>
        <taxon>Flavobacteriia</taxon>
        <taxon>Flavobacteriales</taxon>
        <taxon>Flavobacteriaceae</taxon>
        <taxon>Postechiella</taxon>
    </lineage>
</organism>
<comment type="caution">
    <text evidence="2">The sequence shown here is derived from an EMBL/GenBank/DDBJ whole genome shotgun (WGS) entry which is preliminary data.</text>
</comment>
<dbReference type="InterPro" id="IPR021889">
    <property type="entry name" value="DUF3500"/>
</dbReference>
<proteinExistence type="predicted"/>
<dbReference type="PANTHER" id="PTHR37489:SF1">
    <property type="entry name" value="DUF3500 DOMAIN-CONTAINING PROTEIN"/>
    <property type="match status" value="1"/>
</dbReference>
<evidence type="ECO:0000313" key="2">
    <source>
        <dbReference type="EMBL" id="GAA4239323.1"/>
    </source>
</evidence>
<name>A0ABP8CHC0_9FLAO</name>
<dbReference type="Pfam" id="PF12006">
    <property type="entry name" value="DUF3500"/>
    <property type="match status" value="1"/>
</dbReference>
<feature type="signal peptide" evidence="1">
    <location>
        <begin position="1"/>
        <end position="19"/>
    </location>
</feature>
<keyword evidence="1" id="KW-0732">Signal</keyword>
<protein>
    <submittedName>
        <fullName evidence="2">DUF3500 domain-containing protein</fullName>
    </submittedName>
</protein>
<keyword evidence="3" id="KW-1185">Reference proteome</keyword>
<reference evidence="3" key="1">
    <citation type="journal article" date="2019" name="Int. J. Syst. Evol. Microbiol.">
        <title>The Global Catalogue of Microorganisms (GCM) 10K type strain sequencing project: providing services to taxonomists for standard genome sequencing and annotation.</title>
        <authorList>
            <consortium name="The Broad Institute Genomics Platform"/>
            <consortium name="The Broad Institute Genome Sequencing Center for Infectious Disease"/>
            <person name="Wu L."/>
            <person name="Ma J."/>
        </authorList>
    </citation>
    <scope>NUCLEOTIDE SEQUENCE [LARGE SCALE GENOMIC DNA]</scope>
    <source>
        <strain evidence="3">JCM 17630</strain>
    </source>
</reference>